<dbReference type="SFLD" id="SFLDS00003">
    <property type="entry name" value="Haloacid_Dehalogenase"/>
    <property type="match status" value="1"/>
</dbReference>
<dbReference type="FunFam" id="3.30.1240.20:FF:000001">
    <property type="entry name" value="Phosphomannomutase"/>
    <property type="match status" value="1"/>
</dbReference>
<keyword evidence="8 12" id="KW-0460">Magnesium</keyword>
<organism evidence="14 15">
    <name type="scientific">Heterodera trifolii</name>
    <dbReference type="NCBI Taxonomy" id="157864"/>
    <lineage>
        <taxon>Eukaryota</taxon>
        <taxon>Metazoa</taxon>
        <taxon>Ecdysozoa</taxon>
        <taxon>Nematoda</taxon>
        <taxon>Chromadorea</taxon>
        <taxon>Rhabditida</taxon>
        <taxon>Tylenchina</taxon>
        <taxon>Tylenchomorpha</taxon>
        <taxon>Tylenchoidea</taxon>
        <taxon>Heteroderidae</taxon>
        <taxon>Heteroderinae</taxon>
        <taxon>Heterodera</taxon>
    </lineage>
</organism>
<feature type="binding site" evidence="11">
    <location>
        <position position="23"/>
    </location>
    <ligand>
        <name>alpha-D-mannose 1-phosphate</name>
        <dbReference type="ChEBI" id="CHEBI:58409"/>
    </ligand>
</feature>
<dbReference type="Gene3D" id="3.40.50.1000">
    <property type="entry name" value="HAD superfamily/HAD-like"/>
    <property type="match status" value="1"/>
</dbReference>
<comment type="catalytic activity">
    <reaction evidence="13">
        <text>alpha-D-mannose 1-phosphate = D-mannose 6-phosphate</text>
        <dbReference type="Rhea" id="RHEA:11140"/>
        <dbReference type="ChEBI" id="CHEBI:58409"/>
        <dbReference type="ChEBI" id="CHEBI:58735"/>
        <dbReference type="EC" id="5.4.2.8"/>
    </reaction>
</comment>
<feature type="binding site" evidence="11">
    <location>
        <position position="130"/>
    </location>
    <ligand>
        <name>alpha-D-mannose 1-phosphate</name>
        <dbReference type="ChEBI" id="CHEBI:58409"/>
    </ligand>
</feature>
<evidence type="ECO:0000313" key="14">
    <source>
        <dbReference type="EMBL" id="KAL3077355.1"/>
    </source>
</evidence>
<name>A0ABD2IJC8_9BILA</name>
<dbReference type="Pfam" id="PF03332">
    <property type="entry name" value="PMM"/>
    <property type="match status" value="1"/>
</dbReference>
<evidence type="ECO:0000256" key="1">
    <source>
        <dbReference type="ARBA" id="ARBA00004496"/>
    </source>
</evidence>
<comment type="function">
    <text evidence="13">Involved in the synthesis of the GDP-mannose and dolichol-phosphate-mannose required for a number of critical mannosyl transfer reactions.</text>
</comment>
<feature type="binding site" evidence="12">
    <location>
        <position position="14"/>
    </location>
    <ligand>
        <name>Mg(2+)</name>
        <dbReference type="ChEBI" id="CHEBI:18420"/>
        <label>1</label>
    </ligand>
</feature>
<dbReference type="AlphaFoldDB" id="A0ABD2IJC8"/>
<feature type="binding site" evidence="11">
    <location>
        <position position="190"/>
    </location>
    <ligand>
        <name>alpha-D-mannose 1-phosphate</name>
        <dbReference type="ChEBI" id="CHEBI:58409"/>
    </ligand>
</feature>
<evidence type="ECO:0000256" key="8">
    <source>
        <dbReference type="ARBA" id="ARBA00022842"/>
    </source>
</evidence>
<feature type="binding site" evidence="12">
    <location>
        <position position="234"/>
    </location>
    <ligand>
        <name>Mg(2+)</name>
        <dbReference type="ChEBI" id="CHEBI:18420"/>
        <label>1</label>
    </ligand>
</feature>
<feature type="active site" description="Nucleophile" evidence="10">
    <location>
        <position position="14"/>
    </location>
</feature>
<dbReference type="GO" id="GO:0005737">
    <property type="term" value="C:cytoplasm"/>
    <property type="evidence" value="ECO:0007669"/>
    <property type="project" value="UniProtKB-SubCell"/>
</dbReference>
<feature type="active site" description="Proton donor/acceptor" evidence="10">
    <location>
        <position position="16"/>
    </location>
</feature>
<evidence type="ECO:0000256" key="11">
    <source>
        <dbReference type="PIRSR" id="PIRSR605002-2"/>
    </source>
</evidence>
<dbReference type="GO" id="GO:0046872">
    <property type="term" value="F:metal ion binding"/>
    <property type="evidence" value="ECO:0007669"/>
    <property type="project" value="UniProtKB-KW"/>
</dbReference>
<protein>
    <recommendedName>
        <fullName evidence="5 13">Phosphomannomutase</fullName>
        <ecNumber evidence="5 13">5.4.2.8</ecNumber>
    </recommendedName>
</protein>
<accession>A0ABD2IJC8</accession>
<feature type="binding site" evidence="11">
    <location>
        <position position="188"/>
    </location>
    <ligand>
        <name>alpha-D-mannose 1-phosphate</name>
        <dbReference type="ChEBI" id="CHEBI:58409"/>
    </ligand>
</feature>
<comment type="subunit">
    <text evidence="4 13">Homodimer.</text>
</comment>
<evidence type="ECO:0000256" key="9">
    <source>
        <dbReference type="ARBA" id="ARBA00023235"/>
    </source>
</evidence>
<feature type="binding site" evidence="11">
    <location>
        <position position="141"/>
    </location>
    <ligand>
        <name>alpha-D-mannose 1-phosphate</name>
        <dbReference type="ChEBI" id="CHEBI:58409"/>
    </ligand>
</feature>
<feature type="binding site" evidence="11">
    <location>
        <position position="148"/>
    </location>
    <ligand>
        <name>alpha-D-mannose 1-phosphate</name>
        <dbReference type="ChEBI" id="CHEBI:58409"/>
    </ligand>
</feature>
<evidence type="ECO:0000256" key="13">
    <source>
        <dbReference type="RuleBase" id="RU361118"/>
    </source>
</evidence>
<dbReference type="InterPro" id="IPR036412">
    <property type="entry name" value="HAD-like_sf"/>
</dbReference>
<dbReference type="EC" id="5.4.2.8" evidence="5 13"/>
<gene>
    <name evidence="14" type="ORF">niasHT_035198</name>
</gene>
<evidence type="ECO:0000256" key="12">
    <source>
        <dbReference type="PIRSR" id="PIRSR605002-3"/>
    </source>
</evidence>
<proteinExistence type="inferred from homology"/>
<feature type="binding site" evidence="12">
    <location>
        <position position="229"/>
    </location>
    <ligand>
        <name>Mg(2+)</name>
        <dbReference type="ChEBI" id="CHEBI:18420"/>
        <label>1</label>
    </ligand>
</feature>
<dbReference type="SFLD" id="SFLDG01143">
    <property type="entry name" value="C2.B.3:_Phosphomannomutase_Lik"/>
    <property type="match status" value="1"/>
</dbReference>
<keyword evidence="7 12" id="KW-0479">Metal-binding</keyword>
<comment type="subcellular location">
    <subcellularLocation>
        <location evidence="1 13">Cytoplasm</location>
    </subcellularLocation>
</comment>
<comment type="similarity">
    <text evidence="3 13">Belongs to the eukaryotic PMM family.</text>
</comment>
<feature type="binding site" evidence="12">
    <location>
        <position position="217"/>
    </location>
    <ligand>
        <name>Mg(2+)</name>
        <dbReference type="ChEBI" id="CHEBI:18420"/>
        <label>1</label>
    </ligand>
</feature>
<evidence type="ECO:0000256" key="6">
    <source>
        <dbReference type="ARBA" id="ARBA00022490"/>
    </source>
</evidence>
<keyword evidence="9 13" id="KW-0413">Isomerase</keyword>
<dbReference type="InterPro" id="IPR023214">
    <property type="entry name" value="HAD_sf"/>
</dbReference>
<keyword evidence="6 13" id="KW-0963">Cytoplasm</keyword>
<keyword evidence="15" id="KW-1185">Reference proteome</keyword>
<dbReference type="Proteomes" id="UP001620626">
    <property type="component" value="Unassembled WGS sequence"/>
</dbReference>
<dbReference type="Gene3D" id="3.30.1240.20">
    <property type="match status" value="1"/>
</dbReference>
<comment type="caution">
    <text evidence="14">The sequence shown here is derived from an EMBL/GenBank/DDBJ whole genome shotgun (WGS) entry which is preliminary data.</text>
</comment>
<dbReference type="InterPro" id="IPR006379">
    <property type="entry name" value="HAD-SF_hydro_IIB"/>
</dbReference>
<dbReference type="SFLD" id="SFLDG01140">
    <property type="entry name" value="C2.B:_Phosphomannomutase_and_P"/>
    <property type="match status" value="1"/>
</dbReference>
<dbReference type="GO" id="GO:0004615">
    <property type="term" value="F:phosphomannomutase activity"/>
    <property type="evidence" value="ECO:0007669"/>
    <property type="project" value="UniProtKB-EC"/>
</dbReference>
<evidence type="ECO:0000256" key="4">
    <source>
        <dbReference type="ARBA" id="ARBA00011738"/>
    </source>
</evidence>
<evidence type="ECO:0000313" key="15">
    <source>
        <dbReference type="Proteomes" id="UP001620626"/>
    </source>
</evidence>
<comment type="cofactor">
    <cofactor evidence="12">
        <name>Mg(2+)</name>
        <dbReference type="ChEBI" id="CHEBI:18420"/>
    </cofactor>
</comment>
<evidence type="ECO:0000256" key="5">
    <source>
        <dbReference type="ARBA" id="ARBA00012730"/>
    </source>
</evidence>
<dbReference type="InterPro" id="IPR005002">
    <property type="entry name" value="PMM"/>
</dbReference>
<dbReference type="PANTHER" id="PTHR10466:SF0">
    <property type="entry name" value="PHOSPHOMANNOMUTASE"/>
    <property type="match status" value="1"/>
</dbReference>
<dbReference type="SFLD" id="SFLDF00445">
    <property type="entry name" value="alpha-phosphomannomutase"/>
    <property type="match status" value="1"/>
</dbReference>
<reference evidence="14 15" key="1">
    <citation type="submission" date="2024-10" db="EMBL/GenBank/DDBJ databases">
        <authorList>
            <person name="Kim D."/>
        </authorList>
    </citation>
    <scope>NUCLEOTIDE SEQUENCE [LARGE SCALE GENOMIC DNA]</scope>
    <source>
        <strain evidence="14">BH-2024</strain>
    </source>
</reference>
<dbReference type="NCBIfam" id="TIGR01484">
    <property type="entry name" value="HAD-SF-IIB"/>
    <property type="match status" value="1"/>
</dbReference>
<evidence type="ECO:0000256" key="2">
    <source>
        <dbReference type="ARBA" id="ARBA00004699"/>
    </source>
</evidence>
<evidence type="ECO:0000256" key="7">
    <source>
        <dbReference type="ARBA" id="ARBA00022723"/>
    </source>
</evidence>
<feature type="binding site" evidence="12">
    <location>
        <position position="16"/>
    </location>
    <ligand>
        <name>Mg(2+)</name>
        <dbReference type="ChEBI" id="CHEBI:18420"/>
        <label>1</label>
    </ligand>
</feature>
<evidence type="ECO:0000256" key="3">
    <source>
        <dbReference type="ARBA" id="ARBA00009736"/>
    </source>
</evidence>
<sequence length="258" mass="28987">MSAERKKSVLFLFDVDGTLTASRQSITPSMLAFMHSVKSRVPVAVVGGSDLDKIFEQLGGTKQRDQCLALFDFVFAENGLTGFKGTEPMPSESISKQLGEAKCQELTNFCLRYMSDIELPLKRGNFVEHRNGMINVSPIGRSCSQSERDQFVQFERSSPVRAQFVEALRQRFPIEQYGLVFSIGGQISIDVFPVGWDKTFCLRYLKPHFETIHFFGDKTSKGGNDYEIFEHSDTVGHTVTSPDNCRTVVEKMLAELSL</sequence>
<dbReference type="CDD" id="cd02585">
    <property type="entry name" value="HAD_PMM"/>
    <property type="match status" value="1"/>
</dbReference>
<comment type="pathway">
    <text evidence="2 13">Nucleotide-sugar biosynthesis; GDP-alpha-D-mannose biosynthesis; alpha-D-mannose 1-phosphate from D-fructose 6-phosphate: step 2/2.</text>
</comment>
<evidence type="ECO:0000256" key="10">
    <source>
        <dbReference type="PIRSR" id="PIRSR605002-1"/>
    </source>
</evidence>
<dbReference type="InterPro" id="IPR043169">
    <property type="entry name" value="PMM_cap"/>
</dbReference>
<dbReference type="SUPFAM" id="SSF56784">
    <property type="entry name" value="HAD-like"/>
    <property type="match status" value="1"/>
</dbReference>
<dbReference type="PANTHER" id="PTHR10466">
    <property type="entry name" value="PHOSPHOMANNOMUTASE"/>
    <property type="match status" value="1"/>
</dbReference>
<dbReference type="EMBL" id="JBICBT010001234">
    <property type="protein sequence ID" value="KAL3077355.1"/>
    <property type="molecule type" value="Genomic_DNA"/>
</dbReference>